<proteinExistence type="predicted"/>
<keyword evidence="2" id="KW-1185">Reference proteome</keyword>
<gene>
    <name evidence="1" type="ORF">GX50_08356</name>
</gene>
<evidence type="ECO:0000313" key="2">
    <source>
        <dbReference type="Proteomes" id="UP000226031"/>
    </source>
</evidence>
<accession>A0A2B7Z5P0</accession>
<evidence type="ECO:0000313" key="1">
    <source>
        <dbReference type="EMBL" id="PGH28905.1"/>
    </source>
</evidence>
<dbReference type="AlphaFoldDB" id="A0A2B7Z5P0"/>
<comment type="caution">
    <text evidence="1">The sequence shown here is derived from an EMBL/GenBank/DDBJ whole genome shotgun (WGS) entry which is preliminary data.</text>
</comment>
<dbReference type="Proteomes" id="UP000226031">
    <property type="component" value="Unassembled WGS sequence"/>
</dbReference>
<sequence length="99" mass="11461">MLPHLLPYLTLTAIHLSTYSQHVVRCDANSEPARVFKLNMNNDSDIDQDDFEHLRPEDLEEDFRLMSEIPNKMLNIGSDATEKWLRKPKGHSKLITARS</sequence>
<reference evidence="1 2" key="1">
    <citation type="submission" date="2017-10" db="EMBL/GenBank/DDBJ databases">
        <title>Comparative genomics in systemic dimorphic fungi from Ajellomycetaceae.</title>
        <authorList>
            <person name="Munoz J.F."/>
            <person name="Mcewen J.G."/>
            <person name="Clay O.K."/>
            <person name="Cuomo C.A."/>
        </authorList>
    </citation>
    <scope>NUCLEOTIDE SEQUENCE [LARGE SCALE GENOMIC DNA]</scope>
    <source>
        <strain evidence="1 2">UAMH4076</strain>
    </source>
</reference>
<protein>
    <submittedName>
        <fullName evidence="1">Uncharacterized protein</fullName>
    </submittedName>
</protein>
<name>A0A2B7Z5P0_9EURO</name>
<organism evidence="1 2">
    <name type="scientific">[Emmonsia] crescens</name>
    <dbReference type="NCBI Taxonomy" id="73230"/>
    <lineage>
        <taxon>Eukaryota</taxon>
        <taxon>Fungi</taxon>
        <taxon>Dikarya</taxon>
        <taxon>Ascomycota</taxon>
        <taxon>Pezizomycotina</taxon>
        <taxon>Eurotiomycetes</taxon>
        <taxon>Eurotiomycetidae</taxon>
        <taxon>Onygenales</taxon>
        <taxon>Ajellomycetaceae</taxon>
        <taxon>Emergomyces</taxon>
    </lineage>
</organism>
<dbReference type="EMBL" id="PDND01000299">
    <property type="protein sequence ID" value="PGH28905.1"/>
    <property type="molecule type" value="Genomic_DNA"/>
</dbReference>
<dbReference type="VEuPathDB" id="FungiDB:EMCG_05321"/>